<dbReference type="InterPro" id="IPR036661">
    <property type="entry name" value="Luciferase-like_sf"/>
</dbReference>
<dbReference type="GO" id="GO:0016705">
    <property type="term" value="F:oxidoreductase activity, acting on paired donors, with incorporation or reduction of molecular oxygen"/>
    <property type="evidence" value="ECO:0007669"/>
    <property type="project" value="InterPro"/>
</dbReference>
<dbReference type="AlphaFoldDB" id="W4LY56"/>
<comment type="caution">
    <text evidence="2">The sequence shown here is derived from an EMBL/GenBank/DDBJ whole genome shotgun (WGS) entry which is preliminary data.</text>
</comment>
<feature type="non-terminal residue" evidence="2">
    <location>
        <position position="1"/>
    </location>
</feature>
<name>W4LY56_9BACT</name>
<dbReference type="HOGENOM" id="CLU_1202017_0_0_7"/>
<evidence type="ECO:0000259" key="1">
    <source>
        <dbReference type="Pfam" id="PF00296"/>
    </source>
</evidence>
<dbReference type="GO" id="GO:0005829">
    <property type="term" value="C:cytosol"/>
    <property type="evidence" value="ECO:0007669"/>
    <property type="project" value="TreeGrafter"/>
</dbReference>
<dbReference type="EMBL" id="AZHX01001545">
    <property type="protein sequence ID" value="ETX02282.1"/>
    <property type="molecule type" value="Genomic_DNA"/>
</dbReference>
<dbReference type="InterPro" id="IPR011251">
    <property type="entry name" value="Luciferase-like_dom"/>
</dbReference>
<feature type="domain" description="Luciferase-like" evidence="1">
    <location>
        <begin position="2"/>
        <end position="191"/>
    </location>
</feature>
<dbReference type="InterPro" id="IPR050766">
    <property type="entry name" value="Bact_Lucif_Oxidored"/>
</dbReference>
<gene>
    <name evidence="2" type="ORF">ETSY2_35830</name>
</gene>
<protein>
    <recommendedName>
        <fullName evidence="1">Luciferase-like domain-containing protein</fullName>
    </recommendedName>
</protein>
<dbReference type="PANTHER" id="PTHR30137:SF6">
    <property type="entry name" value="LUCIFERASE-LIKE MONOOXYGENASE"/>
    <property type="match status" value="1"/>
</dbReference>
<sequence>DTEFDAFGVSRGQRLSRFLEALEVVKRLWTEESVTFHGKHFHLDEVHLTMRPLQKPRPPILMAASNDNMVRRAARLGDAWAVAGHATFATLERQVKLYREALGAEGKPFPPQHFRLSKELYIAEDMDRALKEALPYIATKYKAYAQWGQDDVLPSGETFHQPIDQLRQDRFIVGDPAYCIEQIDRHREVLGVQVMSFRLHWPGLSHQRVMRAIELLGENVLPHFADAAEA</sequence>
<reference evidence="2 3" key="1">
    <citation type="journal article" date="2014" name="Nature">
        <title>An environmental bacterial taxon with a large and distinct metabolic repertoire.</title>
        <authorList>
            <person name="Wilson M.C."/>
            <person name="Mori T."/>
            <person name="Ruckert C."/>
            <person name="Uria A.R."/>
            <person name="Helf M.J."/>
            <person name="Takada K."/>
            <person name="Gernert C."/>
            <person name="Steffens U.A."/>
            <person name="Heycke N."/>
            <person name="Schmitt S."/>
            <person name="Rinke C."/>
            <person name="Helfrich E.J."/>
            <person name="Brachmann A.O."/>
            <person name="Gurgui C."/>
            <person name="Wakimoto T."/>
            <person name="Kracht M."/>
            <person name="Crusemann M."/>
            <person name="Hentschel U."/>
            <person name="Abe I."/>
            <person name="Matsunaga S."/>
            <person name="Kalinowski J."/>
            <person name="Takeyama H."/>
            <person name="Piel J."/>
        </authorList>
    </citation>
    <scope>NUCLEOTIDE SEQUENCE [LARGE SCALE GENOMIC DNA]</scope>
    <source>
        <strain evidence="3">TSY2</strain>
    </source>
</reference>
<keyword evidence="3" id="KW-1185">Reference proteome</keyword>
<organism evidence="2 3">
    <name type="scientific">Candidatus Entotheonella gemina</name>
    <dbReference type="NCBI Taxonomy" id="1429439"/>
    <lineage>
        <taxon>Bacteria</taxon>
        <taxon>Pseudomonadati</taxon>
        <taxon>Nitrospinota/Tectimicrobiota group</taxon>
        <taxon>Candidatus Tectimicrobiota</taxon>
        <taxon>Candidatus Entotheonellia</taxon>
        <taxon>Candidatus Entotheonellales</taxon>
        <taxon>Candidatus Entotheonellaceae</taxon>
        <taxon>Candidatus Entotheonella</taxon>
    </lineage>
</organism>
<dbReference type="Proteomes" id="UP000019140">
    <property type="component" value="Unassembled WGS sequence"/>
</dbReference>
<dbReference type="PANTHER" id="PTHR30137">
    <property type="entry name" value="LUCIFERASE-LIKE MONOOXYGENASE"/>
    <property type="match status" value="1"/>
</dbReference>
<accession>W4LY56</accession>
<evidence type="ECO:0000313" key="2">
    <source>
        <dbReference type="EMBL" id="ETX02282.1"/>
    </source>
</evidence>
<dbReference type="SUPFAM" id="SSF51679">
    <property type="entry name" value="Bacterial luciferase-like"/>
    <property type="match status" value="1"/>
</dbReference>
<evidence type="ECO:0000313" key="3">
    <source>
        <dbReference type="Proteomes" id="UP000019140"/>
    </source>
</evidence>
<dbReference type="Gene3D" id="3.20.20.30">
    <property type="entry name" value="Luciferase-like domain"/>
    <property type="match status" value="1"/>
</dbReference>
<dbReference type="Pfam" id="PF00296">
    <property type="entry name" value="Bac_luciferase"/>
    <property type="match status" value="1"/>
</dbReference>
<proteinExistence type="predicted"/>